<organism evidence="8 9">
    <name type="scientific">Strigamia maritima</name>
    <name type="common">European centipede</name>
    <name type="synonym">Geophilus maritimus</name>
    <dbReference type="NCBI Taxonomy" id="126957"/>
    <lineage>
        <taxon>Eukaryota</taxon>
        <taxon>Metazoa</taxon>
        <taxon>Ecdysozoa</taxon>
        <taxon>Arthropoda</taxon>
        <taxon>Myriapoda</taxon>
        <taxon>Chilopoda</taxon>
        <taxon>Pleurostigmophora</taxon>
        <taxon>Geophilomorpha</taxon>
        <taxon>Linotaeniidae</taxon>
        <taxon>Strigamia</taxon>
    </lineage>
</organism>
<dbReference type="SMART" id="SM00980">
    <property type="entry name" value="THAP"/>
    <property type="match status" value="1"/>
</dbReference>
<dbReference type="GO" id="GO:0008270">
    <property type="term" value="F:zinc ion binding"/>
    <property type="evidence" value="ECO:0007669"/>
    <property type="project" value="UniProtKB-KW"/>
</dbReference>
<keyword evidence="1" id="KW-0479">Metal-binding</keyword>
<dbReference type="InterPro" id="IPR052224">
    <property type="entry name" value="THAP_domain_protein"/>
</dbReference>
<dbReference type="PROSITE" id="PS50950">
    <property type="entry name" value="ZF_THAP"/>
    <property type="match status" value="1"/>
</dbReference>
<reference evidence="8" key="2">
    <citation type="submission" date="2015-02" db="UniProtKB">
        <authorList>
            <consortium name="EnsemblMetazoa"/>
        </authorList>
    </citation>
    <scope>IDENTIFICATION</scope>
</reference>
<proteinExistence type="predicted"/>
<keyword evidence="4 5" id="KW-0238">DNA-binding</keyword>
<dbReference type="PhylomeDB" id="T1J2Y5"/>
<protein>
    <recommendedName>
        <fullName evidence="7">THAP-type domain-containing protein</fullName>
    </recommendedName>
</protein>
<evidence type="ECO:0000256" key="1">
    <source>
        <dbReference type="ARBA" id="ARBA00022723"/>
    </source>
</evidence>
<dbReference type="SUPFAM" id="SSF57716">
    <property type="entry name" value="Glucocorticoid receptor-like (DNA-binding domain)"/>
    <property type="match status" value="1"/>
</dbReference>
<dbReference type="InterPro" id="IPR006612">
    <property type="entry name" value="THAP_Znf"/>
</dbReference>
<accession>T1J2Y5</accession>
<evidence type="ECO:0000256" key="5">
    <source>
        <dbReference type="PROSITE-ProRule" id="PRU00309"/>
    </source>
</evidence>
<evidence type="ECO:0000256" key="2">
    <source>
        <dbReference type="ARBA" id="ARBA00022771"/>
    </source>
</evidence>
<sequence>MSKVLETRRARRFCAAPDCDNNSESCTLSFFSFPKDPERSKKWIENSGRFDLIAKKPLDLSKNTYLCTNHFEDSNFSNIKNKKNRLTPTAVPTIFTKSGIPHLGTATNQPILDPGMENNMKKRLEKELEKALKENEILKKMNKKLKLLNAKVQRLERRSRHSAYLRRF</sequence>
<dbReference type="AlphaFoldDB" id="T1J2Y5"/>
<evidence type="ECO:0000256" key="3">
    <source>
        <dbReference type="ARBA" id="ARBA00022833"/>
    </source>
</evidence>
<reference evidence="9" key="1">
    <citation type="submission" date="2011-05" db="EMBL/GenBank/DDBJ databases">
        <authorList>
            <person name="Richards S.R."/>
            <person name="Qu J."/>
            <person name="Jiang H."/>
            <person name="Jhangiani S.N."/>
            <person name="Agravi P."/>
            <person name="Goodspeed R."/>
            <person name="Gross S."/>
            <person name="Mandapat C."/>
            <person name="Jackson L."/>
            <person name="Mathew T."/>
            <person name="Pu L."/>
            <person name="Thornton R."/>
            <person name="Saada N."/>
            <person name="Wilczek-Boney K.B."/>
            <person name="Lee S."/>
            <person name="Kovar C."/>
            <person name="Wu Y."/>
            <person name="Scherer S.E."/>
            <person name="Worley K.C."/>
            <person name="Muzny D.M."/>
            <person name="Gibbs R."/>
        </authorList>
    </citation>
    <scope>NUCLEOTIDE SEQUENCE</scope>
    <source>
        <strain evidence="9">Brora</strain>
    </source>
</reference>
<dbReference type="Proteomes" id="UP000014500">
    <property type="component" value="Unassembled WGS sequence"/>
</dbReference>
<dbReference type="HOGENOM" id="CLU_1588543_0_0_1"/>
<feature type="domain" description="THAP-type" evidence="7">
    <location>
        <begin position="10"/>
        <end position="95"/>
    </location>
</feature>
<dbReference type="PANTHER" id="PTHR46927">
    <property type="entry name" value="AGAP005574-PA"/>
    <property type="match status" value="1"/>
</dbReference>
<dbReference type="GO" id="GO:0003677">
    <property type="term" value="F:DNA binding"/>
    <property type="evidence" value="ECO:0007669"/>
    <property type="project" value="UniProtKB-UniRule"/>
</dbReference>
<keyword evidence="2 5" id="KW-0863">Zinc-finger</keyword>
<evidence type="ECO:0000313" key="9">
    <source>
        <dbReference type="Proteomes" id="UP000014500"/>
    </source>
</evidence>
<dbReference type="PANTHER" id="PTHR46927:SF3">
    <property type="entry name" value="THAP-TYPE DOMAIN-CONTAINING PROTEIN"/>
    <property type="match status" value="1"/>
</dbReference>
<dbReference type="EnsemblMetazoa" id="SMAR007938-RA">
    <property type="protein sequence ID" value="SMAR007938-PA"/>
    <property type="gene ID" value="SMAR007938"/>
</dbReference>
<keyword evidence="9" id="KW-1185">Reference proteome</keyword>
<evidence type="ECO:0000256" key="6">
    <source>
        <dbReference type="SAM" id="Coils"/>
    </source>
</evidence>
<feature type="coiled-coil region" evidence="6">
    <location>
        <begin position="121"/>
        <end position="158"/>
    </location>
</feature>
<dbReference type="SMART" id="SM00692">
    <property type="entry name" value="DM3"/>
    <property type="match status" value="1"/>
</dbReference>
<dbReference type="Gene3D" id="6.20.210.20">
    <property type="entry name" value="THAP domain"/>
    <property type="match status" value="1"/>
</dbReference>
<evidence type="ECO:0000259" key="7">
    <source>
        <dbReference type="PROSITE" id="PS50950"/>
    </source>
</evidence>
<evidence type="ECO:0000313" key="8">
    <source>
        <dbReference type="EnsemblMetazoa" id="SMAR007938-PA"/>
    </source>
</evidence>
<dbReference type="STRING" id="126957.T1J2Y5"/>
<keyword evidence="6" id="KW-0175">Coiled coil</keyword>
<dbReference type="EMBL" id="JH431814">
    <property type="status" value="NOT_ANNOTATED_CDS"/>
    <property type="molecule type" value="Genomic_DNA"/>
</dbReference>
<keyword evidence="3" id="KW-0862">Zinc</keyword>
<evidence type="ECO:0000256" key="4">
    <source>
        <dbReference type="ARBA" id="ARBA00023125"/>
    </source>
</evidence>
<name>T1J2Y5_STRMM</name>
<dbReference type="InterPro" id="IPR038441">
    <property type="entry name" value="THAP_Znf_sf"/>
</dbReference>
<dbReference type="Pfam" id="PF05485">
    <property type="entry name" value="THAP"/>
    <property type="match status" value="1"/>
</dbReference>